<evidence type="ECO:0000313" key="6">
    <source>
        <dbReference type="EMBL" id="CAD8111727.1"/>
    </source>
</evidence>
<dbReference type="GO" id="GO:0008270">
    <property type="term" value="F:zinc ion binding"/>
    <property type="evidence" value="ECO:0007669"/>
    <property type="project" value="UniProtKB-KW"/>
</dbReference>
<dbReference type="Proteomes" id="UP000688137">
    <property type="component" value="Unassembled WGS sequence"/>
</dbReference>
<organism evidence="6 7">
    <name type="scientific">Paramecium primaurelia</name>
    <dbReference type="NCBI Taxonomy" id="5886"/>
    <lineage>
        <taxon>Eukaryota</taxon>
        <taxon>Sar</taxon>
        <taxon>Alveolata</taxon>
        <taxon>Ciliophora</taxon>
        <taxon>Intramacronucleata</taxon>
        <taxon>Oligohymenophorea</taxon>
        <taxon>Peniculida</taxon>
        <taxon>Parameciidae</taxon>
        <taxon>Paramecium</taxon>
    </lineage>
</organism>
<evidence type="ECO:0000259" key="5">
    <source>
        <dbReference type="PROSITE" id="PS50089"/>
    </source>
</evidence>
<evidence type="ECO:0000256" key="3">
    <source>
        <dbReference type="ARBA" id="ARBA00022833"/>
    </source>
</evidence>
<keyword evidence="7" id="KW-1185">Reference proteome</keyword>
<dbReference type="PROSITE" id="PS00518">
    <property type="entry name" value="ZF_RING_1"/>
    <property type="match status" value="3"/>
</dbReference>
<comment type="caution">
    <text evidence="6">The sequence shown here is derived from an EMBL/GenBank/DDBJ whole genome shotgun (WGS) entry which is preliminary data.</text>
</comment>
<dbReference type="OMA" id="DSRHFIG"/>
<gene>
    <name evidence="6" type="ORF">PPRIM_AZ9-3.1.T1490007</name>
</gene>
<protein>
    <recommendedName>
        <fullName evidence="5">RING-type domain-containing protein</fullName>
    </recommendedName>
</protein>
<dbReference type="PROSITE" id="PS50089">
    <property type="entry name" value="ZF_RING_2"/>
    <property type="match status" value="2"/>
</dbReference>
<keyword evidence="2 4" id="KW-0863">Zinc-finger</keyword>
<sequence>MSQRQFEITPIPGYIKPFSNSQKWINVGQLLVEAMLVGLIEYHIKVNQVQKIQSEVFECNQNNSAMQKINNLLNNSQNKPNRFESFIEQVKIQDSYGICFKDTITSYFKYNLKTSPSDQIQFLCDTFKVNFVIYEQPNQQKLYGVQQNGGSNKIIFYKKDDNYYLILTKIEKICVQCKTKLNLITLECQHFICYNCIKKSFEQSKQLQSFTCHYPDCIQLISREFYCSLKKEYEKNNCSRCDQVISSENQFCLKCDENNQKQGKCSSKIENSLVQEYSKTEQNEQQSDQIQQNQLVQLNEQDKVQVVTKSINQNNTKNVQIEIENKALDVYQQCIKCEKYLIQNQLIITPCQHYYCKECAINLCKFRNRFMCQKCGDYIETDHLKLSIYENNKNEDQECFKCKQIFDETLLFENQCHHFICASCLESLASIQQYLRCPQCGRGINTQEANRFFDKILNLKIEQTEQEQQMIKRELNNELNQQINMKPYQNSNIKIEKYHDEQGDKKENSQIKIKSVSTLECSIIQLDEPQNCSFCHSPFTEYNTIQYLAYCQDSRHFIGVCCIIFPLDCPQCQIKSLKIEKDSFKFQLPQNNKNYTNGFNQYI</sequence>
<dbReference type="InterPro" id="IPR001841">
    <property type="entry name" value="Znf_RING"/>
</dbReference>
<keyword evidence="3" id="KW-0862">Zinc</keyword>
<evidence type="ECO:0000256" key="2">
    <source>
        <dbReference type="ARBA" id="ARBA00022771"/>
    </source>
</evidence>
<dbReference type="EMBL" id="CAJJDM010000153">
    <property type="protein sequence ID" value="CAD8111727.1"/>
    <property type="molecule type" value="Genomic_DNA"/>
</dbReference>
<accession>A0A8S1Q9K6</accession>
<name>A0A8S1Q9K6_PARPR</name>
<evidence type="ECO:0000256" key="4">
    <source>
        <dbReference type="PROSITE-ProRule" id="PRU00175"/>
    </source>
</evidence>
<reference evidence="6" key="1">
    <citation type="submission" date="2021-01" db="EMBL/GenBank/DDBJ databases">
        <authorList>
            <consortium name="Genoscope - CEA"/>
            <person name="William W."/>
        </authorList>
    </citation>
    <scope>NUCLEOTIDE SEQUENCE</scope>
</reference>
<dbReference type="AlphaFoldDB" id="A0A8S1Q9K6"/>
<keyword evidence="1" id="KW-0479">Metal-binding</keyword>
<feature type="domain" description="RING-type" evidence="5">
    <location>
        <begin position="399"/>
        <end position="440"/>
    </location>
</feature>
<proteinExistence type="predicted"/>
<feature type="domain" description="RING-type" evidence="5">
    <location>
        <begin position="334"/>
        <end position="375"/>
    </location>
</feature>
<dbReference type="InterPro" id="IPR017907">
    <property type="entry name" value="Znf_RING_CS"/>
</dbReference>
<evidence type="ECO:0000256" key="1">
    <source>
        <dbReference type="ARBA" id="ARBA00022723"/>
    </source>
</evidence>
<dbReference type="SMART" id="SM00184">
    <property type="entry name" value="RING"/>
    <property type="match status" value="3"/>
</dbReference>
<evidence type="ECO:0000313" key="7">
    <source>
        <dbReference type="Proteomes" id="UP000688137"/>
    </source>
</evidence>